<feature type="transmembrane region" description="Helical" evidence="7">
    <location>
        <begin position="242"/>
        <end position="266"/>
    </location>
</feature>
<feature type="transmembrane region" description="Helical" evidence="7">
    <location>
        <begin position="95"/>
        <end position="116"/>
    </location>
</feature>
<feature type="region of interest" description="Disordered" evidence="6">
    <location>
        <begin position="298"/>
        <end position="323"/>
    </location>
</feature>
<evidence type="ECO:0000256" key="3">
    <source>
        <dbReference type="ARBA" id="ARBA00022989"/>
    </source>
</evidence>
<evidence type="ECO:0000313" key="10">
    <source>
        <dbReference type="Proteomes" id="UP000244855"/>
    </source>
</evidence>
<evidence type="ECO:0000256" key="4">
    <source>
        <dbReference type="ARBA" id="ARBA00023136"/>
    </source>
</evidence>
<feature type="domain" description="Rhodopsin" evidence="8">
    <location>
        <begin position="52"/>
        <end position="268"/>
    </location>
</feature>
<dbReference type="Pfam" id="PF20684">
    <property type="entry name" value="Fung_rhodopsin"/>
    <property type="match status" value="1"/>
</dbReference>
<feature type="region of interest" description="Disordered" evidence="6">
    <location>
        <begin position="1"/>
        <end position="20"/>
    </location>
</feature>
<dbReference type="InterPro" id="IPR049326">
    <property type="entry name" value="Rhodopsin_dom_fungi"/>
</dbReference>
<organism evidence="9 10">
    <name type="scientific">Periconia macrospinosa</name>
    <dbReference type="NCBI Taxonomy" id="97972"/>
    <lineage>
        <taxon>Eukaryota</taxon>
        <taxon>Fungi</taxon>
        <taxon>Dikarya</taxon>
        <taxon>Ascomycota</taxon>
        <taxon>Pezizomycotina</taxon>
        <taxon>Dothideomycetes</taxon>
        <taxon>Pleosporomycetidae</taxon>
        <taxon>Pleosporales</taxon>
        <taxon>Massarineae</taxon>
        <taxon>Periconiaceae</taxon>
        <taxon>Periconia</taxon>
    </lineage>
</organism>
<reference evidence="9 10" key="1">
    <citation type="journal article" date="2018" name="Sci. Rep.">
        <title>Comparative genomics provides insights into the lifestyle and reveals functional heterogeneity of dark septate endophytic fungi.</title>
        <authorList>
            <person name="Knapp D.G."/>
            <person name="Nemeth J.B."/>
            <person name="Barry K."/>
            <person name="Hainaut M."/>
            <person name="Henrissat B."/>
            <person name="Johnson J."/>
            <person name="Kuo A."/>
            <person name="Lim J.H.P."/>
            <person name="Lipzen A."/>
            <person name="Nolan M."/>
            <person name="Ohm R.A."/>
            <person name="Tamas L."/>
            <person name="Grigoriev I.V."/>
            <person name="Spatafora J.W."/>
            <person name="Nagy L.G."/>
            <person name="Kovacs G.M."/>
        </authorList>
    </citation>
    <scope>NUCLEOTIDE SEQUENCE [LARGE SCALE GENOMIC DNA]</scope>
    <source>
        <strain evidence="9 10">DSE2036</strain>
    </source>
</reference>
<dbReference type="STRING" id="97972.A0A2V1D8N9"/>
<feature type="compositionally biased region" description="Polar residues" evidence="6">
    <location>
        <begin position="301"/>
        <end position="317"/>
    </location>
</feature>
<evidence type="ECO:0000313" key="9">
    <source>
        <dbReference type="EMBL" id="PVH93903.1"/>
    </source>
</evidence>
<dbReference type="GO" id="GO:0016020">
    <property type="term" value="C:membrane"/>
    <property type="evidence" value="ECO:0007669"/>
    <property type="project" value="UniProtKB-SubCell"/>
</dbReference>
<keyword evidence="10" id="KW-1185">Reference proteome</keyword>
<feature type="transmembrane region" description="Helical" evidence="7">
    <location>
        <begin position="169"/>
        <end position="193"/>
    </location>
</feature>
<dbReference type="Proteomes" id="UP000244855">
    <property type="component" value="Unassembled WGS sequence"/>
</dbReference>
<evidence type="ECO:0000256" key="5">
    <source>
        <dbReference type="ARBA" id="ARBA00038359"/>
    </source>
</evidence>
<keyword evidence="2 7" id="KW-0812">Transmembrane</keyword>
<dbReference type="PANTHER" id="PTHR33048:SF129">
    <property type="entry name" value="INTEGRAL MEMBRANE PROTEIN-RELATED"/>
    <property type="match status" value="1"/>
</dbReference>
<keyword evidence="4 7" id="KW-0472">Membrane</keyword>
<feature type="transmembrane region" description="Helical" evidence="7">
    <location>
        <begin position="122"/>
        <end position="148"/>
    </location>
</feature>
<dbReference type="InterPro" id="IPR052337">
    <property type="entry name" value="SAT4-like"/>
</dbReference>
<sequence>MDSQLLPRADNASYPGFVPPPPGVTPNLKWEPHQMNIVVQSLCISLTTAFVVTRLCIKWFLIKQMHLDDCLGVSQWNLPPQTVLDFLKRGYITQILYGPTSFVTKLAILLLLIRIFSIERRFVFFARVLIGVCAAYYIAITLVQIFLCRPIDKAYDPRIKGRCADTKKIFITNTVMAITSDLVVLVAPIPVIWKLNMGFWRRIGSTLALMAGGLACIATVARLVIIIKTMGEKDRAKSGPPIVMLSCTEVAIGVICSCLPVLPALFRRIFGRKEGTTYGSQRKQSTYNSWAKRNTIKLHSKATSTRTGPPGSHSRNSSQEHLR</sequence>
<proteinExistence type="inferred from homology"/>
<dbReference type="EMBL" id="KZ805561">
    <property type="protein sequence ID" value="PVH93903.1"/>
    <property type="molecule type" value="Genomic_DNA"/>
</dbReference>
<evidence type="ECO:0000259" key="8">
    <source>
        <dbReference type="Pfam" id="PF20684"/>
    </source>
</evidence>
<evidence type="ECO:0000256" key="7">
    <source>
        <dbReference type="SAM" id="Phobius"/>
    </source>
</evidence>
<keyword evidence="3 7" id="KW-1133">Transmembrane helix</keyword>
<dbReference type="OrthoDB" id="5342292at2759"/>
<evidence type="ECO:0000256" key="6">
    <source>
        <dbReference type="SAM" id="MobiDB-lite"/>
    </source>
</evidence>
<feature type="transmembrane region" description="Helical" evidence="7">
    <location>
        <begin position="199"/>
        <end position="221"/>
    </location>
</feature>
<dbReference type="PANTHER" id="PTHR33048">
    <property type="entry name" value="PTH11-LIKE INTEGRAL MEMBRANE PROTEIN (AFU_ORTHOLOGUE AFUA_5G11245)"/>
    <property type="match status" value="1"/>
</dbReference>
<comment type="subcellular location">
    <subcellularLocation>
        <location evidence="1">Membrane</location>
        <topology evidence="1">Multi-pass membrane protein</topology>
    </subcellularLocation>
</comment>
<protein>
    <recommendedName>
        <fullName evidence="8">Rhodopsin domain-containing protein</fullName>
    </recommendedName>
</protein>
<evidence type="ECO:0000256" key="1">
    <source>
        <dbReference type="ARBA" id="ARBA00004141"/>
    </source>
</evidence>
<gene>
    <name evidence="9" type="ORF">DM02DRAFT_540563</name>
</gene>
<accession>A0A2V1D8N9</accession>
<evidence type="ECO:0000256" key="2">
    <source>
        <dbReference type="ARBA" id="ARBA00022692"/>
    </source>
</evidence>
<dbReference type="AlphaFoldDB" id="A0A2V1D8N9"/>
<comment type="similarity">
    <text evidence="5">Belongs to the SAT4 family.</text>
</comment>
<name>A0A2V1D8N9_9PLEO</name>